<reference evidence="3 4" key="1">
    <citation type="journal article" date="2018" name="Nat. Ecol. Evol.">
        <title>Pezizomycetes genomes reveal the molecular basis of ectomycorrhizal truffle lifestyle.</title>
        <authorList>
            <person name="Murat C."/>
            <person name="Payen T."/>
            <person name="Noel B."/>
            <person name="Kuo A."/>
            <person name="Morin E."/>
            <person name="Chen J."/>
            <person name="Kohler A."/>
            <person name="Krizsan K."/>
            <person name="Balestrini R."/>
            <person name="Da Silva C."/>
            <person name="Montanini B."/>
            <person name="Hainaut M."/>
            <person name="Levati E."/>
            <person name="Barry K.W."/>
            <person name="Belfiori B."/>
            <person name="Cichocki N."/>
            <person name="Clum A."/>
            <person name="Dockter R.B."/>
            <person name="Fauchery L."/>
            <person name="Guy J."/>
            <person name="Iotti M."/>
            <person name="Le Tacon F."/>
            <person name="Lindquist E.A."/>
            <person name="Lipzen A."/>
            <person name="Malagnac F."/>
            <person name="Mello A."/>
            <person name="Molinier V."/>
            <person name="Miyauchi S."/>
            <person name="Poulain J."/>
            <person name="Riccioni C."/>
            <person name="Rubini A."/>
            <person name="Sitrit Y."/>
            <person name="Splivallo R."/>
            <person name="Traeger S."/>
            <person name="Wang M."/>
            <person name="Zifcakova L."/>
            <person name="Wipf D."/>
            <person name="Zambonelli A."/>
            <person name="Paolocci F."/>
            <person name="Nowrousian M."/>
            <person name="Ottonello S."/>
            <person name="Baldrian P."/>
            <person name="Spatafora J.W."/>
            <person name="Henrissat B."/>
            <person name="Nagy L.G."/>
            <person name="Aury J.M."/>
            <person name="Wincker P."/>
            <person name="Grigoriev I.V."/>
            <person name="Bonfante P."/>
            <person name="Martin F.M."/>
        </authorList>
    </citation>
    <scope>NUCLEOTIDE SEQUENCE [LARGE SCALE GENOMIC DNA]</scope>
    <source>
        <strain evidence="3 4">CCBAS932</strain>
    </source>
</reference>
<name>A0A3N4KIM4_9PEZI</name>
<keyword evidence="1" id="KW-0862">Zinc</keyword>
<dbReference type="Gene3D" id="3.30.40.10">
    <property type="entry name" value="Zinc/RING finger domain, C3HC4 (zinc finger)"/>
    <property type="match status" value="1"/>
</dbReference>
<dbReference type="Pfam" id="PF13920">
    <property type="entry name" value="zf-C3HC4_3"/>
    <property type="match status" value="1"/>
</dbReference>
<feature type="domain" description="RING-type" evidence="2">
    <location>
        <begin position="9"/>
        <end position="56"/>
    </location>
</feature>
<dbReference type="InParanoid" id="A0A3N4KIM4"/>
<feature type="non-terminal residue" evidence="3">
    <location>
        <position position="67"/>
    </location>
</feature>
<dbReference type="AlphaFoldDB" id="A0A3N4KIM4"/>
<evidence type="ECO:0000259" key="2">
    <source>
        <dbReference type="PROSITE" id="PS50089"/>
    </source>
</evidence>
<keyword evidence="1" id="KW-0479">Metal-binding</keyword>
<evidence type="ECO:0000313" key="4">
    <source>
        <dbReference type="Proteomes" id="UP000277580"/>
    </source>
</evidence>
<dbReference type="PANTHER" id="PTHR14879:SF5">
    <property type="entry name" value="RING-TYPE DOMAIN-CONTAINING PROTEIN"/>
    <property type="match status" value="1"/>
</dbReference>
<evidence type="ECO:0000313" key="3">
    <source>
        <dbReference type="EMBL" id="RPB10417.1"/>
    </source>
</evidence>
<sequence>EALRLDSECKICFGQVADTLLLPCSHLVLCGWCANQMGVSKVTEFSPRMVQCPVCRTEVLDRIKVFR</sequence>
<accession>A0A3N4KIM4</accession>
<dbReference type="PANTHER" id="PTHR14879">
    <property type="entry name" value="CASPASE REGULATOR, RING FINGER DOMAIN-CONTAINING"/>
    <property type="match status" value="1"/>
</dbReference>
<dbReference type="SMART" id="SM00184">
    <property type="entry name" value="RING"/>
    <property type="match status" value="1"/>
</dbReference>
<gene>
    <name evidence="3" type="ORF">P167DRAFT_475296</name>
</gene>
<organism evidence="3 4">
    <name type="scientific">Morchella conica CCBAS932</name>
    <dbReference type="NCBI Taxonomy" id="1392247"/>
    <lineage>
        <taxon>Eukaryota</taxon>
        <taxon>Fungi</taxon>
        <taxon>Dikarya</taxon>
        <taxon>Ascomycota</taxon>
        <taxon>Pezizomycotina</taxon>
        <taxon>Pezizomycetes</taxon>
        <taxon>Pezizales</taxon>
        <taxon>Morchellaceae</taxon>
        <taxon>Morchella</taxon>
    </lineage>
</organism>
<dbReference type="InterPro" id="IPR013083">
    <property type="entry name" value="Znf_RING/FYVE/PHD"/>
</dbReference>
<protein>
    <recommendedName>
        <fullName evidence="2">RING-type domain-containing protein</fullName>
    </recommendedName>
</protein>
<dbReference type="SUPFAM" id="SSF57850">
    <property type="entry name" value="RING/U-box"/>
    <property type="match status" value="1"/>
</dbReference>
<dbReference type="InterPro" id="IPR051728">
    <property type="entry name" value="RING-FYVE_E3_ubiquitin-ligase"/>
</dbReference>
<feature type="non-terminal residue" evidence="3">
    <location>
        <position position="1"/>
    </location>
</feature>
<evidence type="ECO:0000256" key="1">
    <source>
        <dbReference type="PROSITE-ProRule" id="PRU00175"/>
    </source>
</evidence>
<dbReference type="OrthoDB" id="1711136at2759"/>
<dbReference type="InterPro" id="IPR001841">
    <property type="entry name" value="Znf_RING"/>
</dbReference>
<dbReference type="PROSITE" id="PS50089">
    <property type="entry name" value="ZF_RING_2"/>
    <property type="match status" value="1"/>
</dbReference>
<proteinExistence type="predicted"/>
<dbReference type="EMBL" id="ML119143">
    <property type="protein sequence ID" value="RPB10417.1"/>
    <property type="molecule type" value="Genomic_DNA"/>
</dbReference>
<keyword evidence="4" id="KW-1185">Reference proteome</keyword>
<dbReference type="Proteomes" id="UP000277580">
    <property type="component" value="Unassembled WGS sequence"/>
</dbReference>
<keyword evidence="1" id="KW-0863">Zinc-finger</keyword>
<dbReference type="GO" id="GO:0008270">
    <property type="term" value="F:zinc ion binding"/>
    <property type="evidence" value="ECO:0007669"/>
    <property type="project" value="UniProtKB-KW"/>
</dbReference>